<evidence type="ECO:0000259" key="3">
    <source>
        <dbReference type="Pfam" id="PF20239"/>
    </source>
</evidence>
<dbReference type="SUPFAM" id="SSF88946">
    <property type="entry name" value="Sigma2 domain of RNA polymerase sigma factors"/>
    <property type="match status" value="1"/>
</dbReference>
<feature type="domain" description="DUF6596" evidence="3">
    <location>
        <begin position="179"/>
        <end position="273"/>
    </location>
</feature>
<dbReference type="Pfam" id="PF04542">
    <property type="entry name" value="Sigma70_r2"/>
    <property type="match status" value="1"/>
</dbReference>
<dbReference type="InterPro" id="IPR046531">
    <property type="entry name" value="DUF6596"/>
</dbReference>
<name>A0A544YBI3_9ACTN</name>
<dbReference type="EMBL" id="VIRM01000061">
    <property type="protein sequence ID" value="TQS14135.1"/>
    <property type="molecule type" value="Genomic_DNA"/>
</dbReference>
<dbReference type="GO" id="GO:0003700">
    <property type="term" value="F:DNA-binding transcription factor activity"/>
    <property type="evidence" value="ECO:0007669"/>
    <property type="project" value="InterPro"/>
</dbReference>
<dbReference type="RefSeq" id="WP_142624411.1">
    <property type="nucleotide sequence ID" value="NZ_VIRM01000061.1"/>
</dbReference>
<accession>A0A544YBI3</accession>
<dbReference type="PANTHER" id="PTHR47756">
    <property type="entry name" value="BLL6612 PROTEIN-RELATED"/>
    <property type="match status" value="1"/>
</dbReference>
<dbReference type="Proteomes" id="UP000316541">
    <property type="component" value="Unassembled WGS sequence"/>
</dbReference>
<dbReference type="GO" id="GO:0006352">
    <property type="term" value="P:DNA-templated transcription initiation"/>
    <property type="evidence" value="ECO:0007669"/>
    <property type="project" value="InterPro"/>
</dbReference>
<dbReference type="Gene3D" id="1.10.1740.10">
    <property type="match status" value="1"/>
</dbReference>
<evidence type="ECO:0000259" key="2">
    <source>
        <dbReference type="Pfam" id="PF04542"/>
    </source>
</evidence>
<dbReference type="AlphaFoldDB" id="A0A544YBI3"/>
<gene>
    <name evidence="4" type="ORF">FLX08_34280</name>
</gene>
<feature type="domain" description="RNA polymerase sigma-70 region 2" evidence="2">
    <location>
        <begin position="13"/>
        <end position="72"/>
    </location>
</feature>
<protein>
    <submittedName>
        <fullName evidence="4">RNA polymerase subunit sigma-24</fullName>
    </submittedName>
</protein>
<dbReference type="SUPFAM" id="SSF88659">
    <property type="entry name" value="Sigma3 and sigma4 domains of RNA polymerase sigma factors"/>
    <property type="match status" value="1"/>
</dbReference>
<sequence length="409" mass="45127">MALDAVFRDQWGRVLATLVGILGDIELAEDAAAEAFAVAAERWPGDGEPANPTGWLVTTARNRAIDDLRRRRILAGKTKLLIRDIETGPRPQGAVMDEATVIQDERLELIFTCCHPALALDVQVALTLRTLGGLSTDEIALAFLVPFETMSKRLTRAKHKIRDAGIPFAVPPDHRLPDRLAAVLAVVYLIFNQGWGGGRVDLAAEAIHLGRALAGLMPDEPEVLALLALMLLHDARKAARLRDGRIVPLDDQDRSLWDTRQIDEGRALLRRAMARERSGPYLVQGAIADLHLQEPRDWRQIAALYQTLARQTGSPIVEMNRAVAVAEIDGPQAGLAVLDGLDLGHYRYFHSTRAELLRRAGRDAEAHHAYRRALDLAQTEPEQRFLADRLAETAPSPKPGERRRRAAGP</sequence>
<dbReference type="InterPro" id="IPR013324">
    <property type="entry name" value="RNA_pol_sigma_r3/r4-like"/>
</dbReference>
<dbReference type="InterPro" id="IPR013325">
    <property type="entry name" value="RNA_pol_sigma_r2"/>
</dbReference>
<organism evidence="4 5">
    <name type="scientific">Microbispora hainanensis</name>
    <dbReference type="NCBI Taxonomy" id="568844"/>
    <lineage>
        <taxon>Bacteria</taxon>
        <taxon>Bacillati</taxon>
        <taxon>Actinomycetota</taxon>
        <taxon>Actinomycetes</taxon>
        <taxon>Streptosporangiales</taxon>
        <taxon>Streptosporangiaceae</taxon>
        <taxon>Microbispora</taxon>
    </lineage>
</organism>
<dbReference type="Pfam" id="PF20239">
    <property type="entry name" value="DUF6596"/>
    <property type="match status" value="1"/>
</dbReference>
<dbReference type="InterPro" id="IPR007627">
    <property type="entry name" value="RNA_pol_sigma70_r2"/>
</dbReference>
<evidence type="ECO:0000313" key="5">
    <source>
        <dbReference type="Proteomes" id="UP000316541"/>
    </source>
</evidence>
<comment type="caution">
    <text evidence="4">The sequence shown here is derived from an EMBL/GenBank/DDBJ whole genome shotgun (WGS) entry which is preliminary data.</text>
</comment>
<evidence type="ECO:0000256" key="1">
    <source>
        <dbReference type="SAM" id="MobiDB-lite"/>
    </source>
</evidence>
<reference evidence="4 5" key="1">
    <citation type="submission" date="2019-07" db="EMBL/GenBank/DDBJ databases">
        <title>Microbispora hainanensis DSM 45428.</title>
        <authorList>
            <person name="Thawai C."/>
        </authorList>
    </citation>
    <scope>NUCLEOTIDE SEQUENCE [LARGE SCALE GENOMIC DNA]</scope>
    <source>
        <strain evidence="4 5">DSM 45428</strain>
    </source>
</reference>
<dbReference type="PANTHER" id="PTHR47756:SF2">
    <property type="entry name" value="BLL6612 PROTEIN"/>
    <property type="match status" value="1"/>
</dbReference>
<proteinExistence type="predicted"/>
<feature type="region of interest" description="Disordered" evidence="1">
    <location>
        <begin position="388"/>
        <end position="409"/>
    </location>
</feature>
<evidence type="ECO:0000313" key="4">
    <source>
        <dbReference type="EMBL" id="TQS14135.1"/>
    </source>
</evidence>